<evidence type="ECO:0000256" key="2">
    <source>
        <dbReference type="ARBA" id="ARBA00010621"/>
    </source>
</evidence>
<dbReference type="GO" id="GO:0005886">
    <property type="term" value="C:plasma membrane"/>
    <property type="evidence" value="ECO:0007669"/>
    <property type="project" value="UniProtKB-SubCell"/>
</dbReference>
<feature type="transmembrane region" description="Helical" evidence="14">
    <location>
        <begin position="101"/>
        <end position="120"/>
    </location>
</feature>
<keyword evidence="5 14" id="KW-1003">Cell membrane</keyword>
<comment type="subcellular location">
    <subcellularLocation>
        <location evidence="1 14">Cell membrane</location>
        <topology evidence="1 14">Multi-pass membrane protein</topology>
    </subcellularLocation>
</comment>
<comment type="similarity">
    <text evidence="2 14">Belongs to the UppP family.</text>
</comment>
<evidence type="ECO:0000256" key="4">
    <source>
        <dbReference type="ARBA" id="ARBA00021581"/>
    </source>
</evidence>
<evidence type="ECO:0000256" key="11">
    <source>
        <dbReference type="ARBA" id="ARBA00032707"/>
    </source>
</evidence>
<dbReference type="GO" id="GO:0046677">
    <property type="term" value="P:response to antibiotic"/>
    <property type="evidence" value="ECO:0007669"/>
    <property type="project" value="UniProtKB-UniRule"/>
</dbReference>
<sequence length="259" mass="28661">MTLFQAIFLAIVQGVTEFLPISSSGHLVLFQKLFSLASPPVLFDVFLHLGTLMATLVFFRKELWSLVKEWKSKKNQWMFLAVGSIPAAFFGLWLNSKTDRIFDSLSLTGVMWIFFGILLVSTRWLTKGKSLQKKAANIKWTDAVVVGLFQAVALFPGISRSGSTIVGGLFRNFSRGNAFFLSFLLSVPAVFGAVILKLVDGSVGRINLGIGAVSIIIAGLVGYFSLKLLEKTLMSDKFYLFGFYSLILGTIVFLKINYL</sequence>
<feature type="transmembrane region" description="Helical" evidence="14">
    <location>
        <begin position="178"/>
        <end position="199"/>
    </location>
</feature>
<dbReference type="EMBL" id="PEVY01000059">
    <property type="protein sequence ID" value="PIU75051.1"/>
    <property type="molecule type" value="Genomic_DNA"/>
</dbReference>
<feature type="transmembrane region" description="Helical" evidence="14">
    <location>
        <begin position="238"/>
        <end position="258"/>
    </location>
</feature>
<comment type="caution">
    <text evidence="15">The sequence shown here is derived from an EMBL/GenBank/DDBJ whole genome shotgun (WGS) entry which is preliminary data.</text>
</comment>
<proteinExistence type="inferred from homology"/>
<dbReference type="Pfam" id="PF02673">
    <property type="entry name" value="BacA"/>
    <property type="match status" value="1"/>
</dbReference>
<dbReference type="AlphaFoldDB" id="A0A2M7AWP1"/>
<feature type="transmembrane region" description="Helical" evidence="14">
    <location>
        <begin position="38"/>
        <end position="57"/>
    </location>
</feature>
<evidence type="ECO:0000256" key="8">
    <source>
        <dbReference type="ARBA" id="ARBA00022989"/>
    </source>
</evidence>
<dbReference type="PANTHER" id="PTHR30622:SF4">
    <property type="entry name" value="UNDECAPRENYL-DIPHOSPHATASE"/>
    <property type="match status" value="1"/>
</dbReference>
<dbReference type="GO" id="GO:0071555">
    <property type="term" value="P:cell wall organization"/>
    <property type="evidence" value="ECO:0007669"/>
    <property type="project" value="UniProtKB-KW"/>
</dbReference>
<dbReference type="PANTHER" id="PTHR30622">
    <property type="entry name" value="UNDECAPRENYL-DIPHOSPHATASE"/>
    <property type="match status" value="1"/>
</dbReference>
<evidence type="ECO:0000256" key="9">
    <source>
        <dbReference type="ARBA" id="ARBA00023136"/>
    </source>
</evidence>
<feature type="transmembrane region" description="Helical" evidence="14">
    <location>
        <begin position="206"/>
        <end position="226"/>
    </location>
</feature>
<reference evidence="16" key="1">
    <citation type="submission" date="2017-09" db="EMBL/GenBank/DDBJ databases">
        <title>Depth-based differentiation of microbial function through sediment-hosted aquifers and enrichment of novel symbionts in the deep terrestrial subsurface.</title>
        <authorList>
            <person name="Probst A.J."/>
            <person name="Ladd B."/>
            <person name="Jarett J.K."/>
            <person name="Geller-Mcgrath D.E."/>
            <person name="Sieber C.M.K."/>
            <person name="Emerson J.B."/>
            <person name="Anantharaman K."/>
            <person name="Thomas B.C."/>
            <person name="Malmstrom R."/>
            <person name="Stieglmeier M."/>
            <person name="Klingl A."/>
            <person name="Woyke T."/>
            <person name="Ryan C.M."/>
            <person name="Banfield J.F."/>
        </authorList>
    </citation>
    <scope>NUCLEOTIDE SEQUENCE [LARGE SCALE GENOMIC DNA]</scope>
</reference>
<keyword evidence="10 14" id="KW-0046">Antibiotic resistance</keyword>
<dbReference type="HAMAP" id="MF_01006">
    <property type="entry name" value="Undec_diphosphatase"/>
    <property type="match status" value="1"/>
</dbReference>
<keyword evidence="14" id="KW-0573">Peptidoglycan synthesis</keyword>
<evidence type="ECO:0000313" key="16">
    <source>
        <dbReference type="Proteomes" id="UP000228775"/>
    </source>
</evidence>
<keyword evidence="14" id="KW-0133">Cell shape</keyword>
<gene>
    <name evidence="14" type="primary">uppP</name>
    <name evidence="15" type="ORF">COS76_02850</name>
</gene>
<evidence type="ECO:0000256" key="10">
    <source>
        <dbReference type="ARBA" id="ARBA00023251"/>
    </source>
</evidence>
<feature type="transmembrane region" description="Helical" evidence="14">
    <location>
        <begin position="140"/>
        <end position="158"/>
    </location>
</feature>
<feature type="transmembrane region" description="Helical" evidence="14">
    <location>
        <begin position="77"/>
        <end position="95"/>
    </location>
</feature>
<evidence type="ECO:0000313" key="15">
    <source>
        <dbReference type="EMBL" id="PIU75051.1"/>
    </source>
</evidence>
<dbReference type="GO" id="GO:0050380">
    <property type="term" value="F:undecaprenyl-diphosphatase activity"/>
    <property type="evidence" value="ECO:0007669"/>
    <property type="project" value="UniProtKB-UniRule"/>
</dbReference>
<comment type="miscellaneous">
    <text evidence="14">Bacitracin is thought to be involved in the inhibition of peptidoglycan synthesis by sequestering undecaprenyl diphosphate, thereby reducing the pool of lipid carrier available.</text>
</comment>
<name>A0A2M7AWP1_9BACT</name>
<keyword evidence="9 14" id="KW-0472">Membrane</keyword>
<dbReference type="GO" id="GO:0008360">
    <property type="term" value="P:regulation of cell shape"/>
    <property type="evidence" value="ECO:0007669"/>
    <property type="project" value="UniProtKB-KW"/>
</dbReference>
<evidence type="ECO:0000256" key="5">
    <source>
        <dbReference type="ARBA" id="ARBA00022475"/>
    </source>
</evidence>
<evidence type="ECO:0000256" key="12">
    <source>
        <dbReference type="ARBA" id="ARBA00032932"/>
    </source>
</evidence>
<dbReference type="EC" id="3.6.1.27" evidence="3 14"/>
<comment type="function">
    <text evidence="14">Catalyzes the dephosphorylation of undecaprenyl diphosphate (UPP). Confers resistance to bacitracin.</text>
</comment>
<evidence type="ECO:0000256" key="6">
    <source>
        <dbReference type="ARBA" id="ARBA00022692"/>
    </source>
</evidence>
<evidence type="ECO:0000256" key="13">
    <source>
        <dbReference type="ARBA" id="ARBA00047594"/>
    </source>
</evidence>
<keyword evidence="14" id="KW-0961">Cell wall biogenesis/degradation</keyword>
<dbReference type="Proteomes" id="UP000228775">
    <property type="component" value="Unassembled WGS sequence"/>
</dbReference>
<dbReference type="InterPro" id="IPR003824">
    <property type="entry name" value="UppP"/>
</dbReference>
<organism evidence="15 16">
    <name type="scientific">Candidatus Portnoybacteria bacterium CG06_land_8_20_14_3_00_39_12</name>
    <dbReference type="NCBI Taxonomy" id="1974809"/>
    <lineage>
        <taxon>Bacteria</taxon>
        <taxon>Candidatus Portnoyibacteriota</taxon>
    </lineage>
</organism>
<protein>
    <recommendedName>
        <fullName evidence="4 14">Undecaprenyl-diphosphatase</fullName>
        <ecNumber evidence="3 14">3.6.1.27</ecNumber>
    </recommendedName>
    <alternativeName>
        <fullName evidence="12 14">Bacitracin resistance protein</fullName>
    </alternativeName>
    <alternativeName>
        <fullName evidence="11 14">Undecaprenyl pyrophosphate phosphatase</fullName>
    </alternativeName>
</protein>
<dbReference type="GO" id="GO:0009252">
    <property type="term" value="P:peptidoglycan biosynthetic process"/>
    <property type="evidence" value="ECO:0007669"/>
    <property type="project" value="UniProtKB-KW"/>
</dbReference>
<keyword evidence="7 14" id="KW-0378">Hydrolase</keyword>
<keyword evidence="6 14" id="KW-0812">Transmembrane</keyword>
<keyword evidence="8 14" id="KW-1133">Transmembrane helix</keyword>
<comment type="catalytic activity">
    <reaction evidence="13 14">
        <text>di-trans,octa-cis-undecaprenyl diphosphate + H2O = di-trans,octa-cis-undecaprenyl phosphate + phosphate + H(+)</text>
        <dbReference type="Rhea" id="RHEA:28094"/>
        <dbReference type="ChEBI" id="CHEBI:15377"/>
        <dbReference type="ChEBI" id="CHEBI:15378"/>
        <dbReference type="ChEBI" id="CHEBI:43474"/>
        <dbReference type="ChEBI" id="CHEBI:58405"/>
        <dbReference type="ChEBI" id="CHEBI:60392"/>
        <dbReference type="EC" id="3.6.1.27"/>
    </reaction>
</comment>
<evidence type="ECO:0000256" key="3">
    <source>
        <dbReference type="ARBA" id="ARBA00012374"/>
    </source>
</evidence>
<accession>A0A2M7AWP1</accession>
<evidence type="ECO:0000256" key="7">
    <source>
        <dbReference type="ARBA" id="ARBA00022801"/>
    </source>
</evidence>
<evidence type="ECO:0000256" key="1">
    <source>
        <dbReference type="ARBA" id="ARBA00004651"/>
    </source>
</evidence>
<evidence type="ECO:0000256" key="14">
    <source>
        <dbReference type="HAMAP-Rule" id="MF_01006"/>
    </source>
</evidence>